<keyword evidence="2" id="KW-1133">Transmembrane helix</keyword>
<evidence type="ECO:0000256" key="1">
    <source>
        <dbReference type="SAM" id="MobiDB-lite"/>
    </source>
</evidence>
<dbReference type="RefSeq" id="WP_054965726.1">
    <property type="nucleotide sequence ID" value="NZ_FMUN01000006.1"/>
</dbReference>
<feature type="transmembrane region" description="Helical" evidence="2">
    <location>
        <begin position="36"/>
        <end position="58"/>
    </location>
</feature>
<dbReference type="Proteomes" id="UP000183104">
    <property type="component" value="Unassembled WGS sequence"/>
</dbReference>
<dbReference type="EMBL" id="FMUN01000006">
    <property type="protein sequence ID" value="SCY45853.1"/>
    <property type="molecule type" value="Genomic_DNA"/>
</dbReference>
<feature type="transmembrane region" description="Helical" evidence="2">
    <location>
        <begin position="70"/>
        <end position="95"/>
    </location>
</feature>
<keyword evidence="4" id="KW-1185">Reference proteome</keyword>
<keyword evidence="2" id="KW-0472">Membrane</keyword>
<evidence type="ECO:0000256" key="2">
    <source>
        <dbReference type="SAM" id="Phobius"/>
    </source>
</evidence>
<proteinExistence type="predicted"/>
<feature type="compositionally biased region" description="Basic and acidic residues" evidence="1">
    <location>
        <begin position="10"/>
        <end position="21"/>
    </location>
</feature>
<gene>
    <name evidence="3" type="ORF">SAMN05661077_2151</name>
</gene>
<accession>A0A0P9CNN5</accession>
<name>A0A0P9CNN5_9GAMM</name>
<evidence type="ECO:0000313" key="4">
    <source>
        <dbReference type="Proteomes" id="UP000183104"/>
    </source>
</evidence>
<feature type="region of interest" description="Disordered" evidence="1">
    <location>
        <begin position="1"/>
        <end position="21"/>
    </location>
</feature>
<sequence>MRTDHHRPPRRGERGQRDRPGLFRIHPGALARRLPLWRLVIGLVSIGVAALAGAWMVAGLLPFVPSVVDLLGVAGVRAAAGVMVAGLLLASIAFADF</sequence>
<protein>
    <submittedName>
        <fullName evidence="3">Uncharacterized protein</fullName>
    </submittedName>
</protein>
<dbReference type="AlphaFoldDB" id="A0A0P9CNN5"/>
<evidence type="ECO:0000313" key="3">
    <source>
        <dbReference type="EMBL" id="SCY45853.1"/>
    </source>
</evidence>
<organism evidence="3 4">
    <name type="scientific">Thiohalorhabdus denitrificans</name>
    <dbReference type="NCBI Taxonomy" id="381306"/>
    <lineage>
        <taxon>Bacteria</taxon>
        <taxon>Pseudomonadati</taxon>
        <taxon>Pseudomonadota</taxon>
        <taxon>Gammaproteobacteria</taxon>
        <taxon>Thiohalorhabdales</taxon>
        <taxon>Thiohalorhabdaceae</taxon>
        <taxon>Thiohalorhabdus</taxon>
    </lineage>
</organism>
<keyword evidence="2" id="KW-0812">Transmembrane</keyword>
<reference evidence="4" key="1">
    <citation type="submission" date="2016-10" db="EMBL/GenBank/DDBJ databases">
        <authorList>
            <person name="Varghese N."/>
        </authorList>
    </citation>
    <scope>NUCLEOTIDE SEQUENCE [LARGE SCALE GENOMIC DNA]</scope>
    <source>
        <strain evidence="4">HL 19</strain>
    </source>
</reference>